<reference evidence="1 2" key="1">
    <citation type="journal article" date="2020" name="Microbiome">
        <title>Single-cell genomics of uncultured bacteria reveals dietary fiber responders in the mouse gut microbiota.</title>
        <authorList>
            <person name="Chijiiwa R."/>
            <person name="Hosokawa M."/>
            <person name="Kogawa M."/>
            <person name="Nishikawa Y."/>
            <person name="Ide K."/>
            <person name="Sakanashi C."/>
            <person name="Takahashi K."/>
            <person name="Takeyama H."/>
        </authorList>
    </citation>
    <scope>NUCLEOTIDE SEQUENCE [LARGE SCALE GENOMIC DNA]</scope>
    <source>
        <strain evidence="1">IMSAGC_001</strain>
    </source>
</reference>
<gene>
    <name evidence="1" type="ORF">IMSAGC001_01001</name>
</gene>
<dbReference type="AlphaFoldDB" id="A0A7J0A021"/>
<dbReference type="Proteomes" id="UP000491181">
    <property type="component" value="Unassembled WGS sequence"/>
</dbReference>
<accession>A0A7J0A021</accession>
<proteinExistence type="predicted"/>
<protein>
    <recommendedName>
        <fullName evidence="3">CLU central domain-containing protein</fullName>
    </recommendedName>
</protein>
<evidence type="ECO:0000313" key="2">
    <source>
        <dbReference type="Proteomes" id="UP000491181"/>
    </source>
</evidence>
<evidence type="ECO:0000313" key="1">
    <source>
        <dbReference type="EMBL" id="GFH85597.1"/>
    </source>
</evidence>
<comment type="caution">
    <text evidence="1">The sequence shown here is derived from an EMBL/GenBank/DDBJ whole genome shotgun (WGS) entry which is preliminary data.</text>
</comment>
<dbReference type="RefSeq" id="WP_172503677.1">
    <property type="nucleotide sequence ID" value="NZ_BLLS01000015.1"/>
</dbReference>
<evidence type="ECO:0008006" key="3">
    <source>
        <dbReference type="Google" id="ProtNLM"/>
    </source>
</evidence>
<sequence length="171" mass="19710">MEEVLNNQQVCPGDVTQFMHFIFSSDAEMMTFYLTFSRFVKPDSYLVQYTDRKRLEDLANVLRSNVVAFNAIHSYKSISVKEVIKGLGMYMMSIHISNANRQQGADAVGSLINCVIDTTKNSWQFRKMSRANYIHLENVLYLLSRLDAETSEEKDDKRENDIMIKAECNGK</sequence>
<organism evidence="1 2">
    <name type="scientific">Bacteroides acidifaciens</name>
    <dbReference type="NCBI Taxonomy" id="85831"/>
    <lineage>
        <taxon>Bacteria</taxon>
        <taxon>Pseudomonadati</taxon>
        <taxon>Bacteroidota</taxon>
        <taxon>Bacteroidia</taxon>
        <taxon>Bacteroidales</taxon>
        <taxon>Bacteroidaceae</taxon>
        <taxon>Bacteroides</taxon>
    </lineage>
</organism>
<name>A0A7J0A021_9BACE</name>
<dbReference type="EMBL" id="BLLS01000015">
    <property type="protein sequence ID" value="GFH85597.1"/>
    <property type="molecule type" value="Genomic_DNA"/>
</dbReference>